<evidence type="ECO:0000313" key="1">
    <source>
        <dbReference type="EMBL" id="PXF61004.1"/>
    </source>
</evidence>
<accession>A0AC61L3M5</accession>
<dbReference type="Proteomes" id="UP000248329">
    <property type="component" value="Unassembled WGS sequence"/>
</dbReference>
<comment type="caution">
    <text evidence="1">The sequence shown here is derived from an EMBL/GenBank/DDBJ whole genome shotgun (WGS) entry which is preliminary data.</text>
</comment>
<name>A0AC61L3M5_9EURY</name>
<sequence>MVGGCSCGSPREVKRTLVNIGDATIGLAKLDRVFEELYNSKKSPNDVDGEEIVDLASFYNYIPPHLVGAYAEALLEEYKEFYRDKECTTA</sequence>
<evidence type="ECO:0000313" key="2">
    <source>
        <dbReference type="Proteomes" id="UP000248329"/>
    </source>
</evidence>
<dbReference type="EMBL" id="PQXF01000009">
    <property type="protein sequence ID" value="PXF61004.1"/>
    <property type="molecule type" value="Genomic_DNA"/>
</dbReference>
<protein>
    <submittedName>
        <fullName evidence="1">Uncharacterized protein</fullName>
    </submittedName>
</protein>
<reference evidence="1" key="1">
    <citation type="submission" date="2018-01" db="EMBL/GenBank/DDBJ databases">
        <authorList>
            <person name="Krukenberg V."/>
        </authorList>
    </citation>
    <scope>NUCLEOTIDE SEQUENCE</scope>
    <source>
        <strain evidence="1">E20ANME2</strain>
    </source>
</reference>
<proteinExistence type="predicted"/>
<gene>
    <name evidence="1" type="ORF">C4B59_06565</name>
</gene>
<organism evidence="1 2">
    <name type="scientific">Candidatus Methanogaster sp</name>
    <dbReference type="NCBI Taxonomy" id="3386292"/>
    <lineage>
        <taxon>Archaea</taxon>
        <taxon>Methanobacteriati</taxon>
        <taxon>Methanobacteriota</taxon>
        <taxon>Stenosarchaea group</taxon>
        <taxon>Methanomicrobia</taxon>
        <taxon>Methanosarcinales</taxon>
        <taxon>ANME-2 cluster</taxon>
        <taxon>Candidatus Methanogasteraceae</taxon>
        <taxon>Candidatus Methanogaster</taxon>
    </lineage>
</organism>